<feature type="transmembrane region" description="Helical" evidence="8">
    <location>
        <begin position="57"/>
        <end position="76"/>
    </location>
</feature>
<keyword evidence="7 8" id="KW-0472">Membrane</keyword>
<proteinExistence type="inferred from homology"/>
<feature type="transmembrane region" description="Helical" evidence="8">
    <location>
        <begin position="181"/>
        <end position="208"/>
    </location>
</feature>
<keyword evidence="10" id="KW-1185">Reference proteome</keyword>
<comment type="caution">
    <text evidence="9">The sequence shown here is derived from an EMBL/GenBank/DDBJ whole genome shotgun (WGS) entry which is preliminary data.</text>
</comment>
<dbReference type="Proteomes" id="UP000005953">
    <property type="component" value="Unassembled WGS sequence"/>
</dbReference>
<evidence type="ECO:0000313" key="10">
    <source>
        <dbReference type="Proteomes" id="UP000005953"/>
    </source>
</evidence>
<name>A4BFY2_9GAMM</name>
<gene>
    <name evidence="9" type="ORF">MED297_03887</name>
</gene>
<dbReference type="GO" id="GO:0033214">
    <property type="term" value="P:siderophore-iron import into cell"/>
    <property type="evidence" value="ECO:0007669"/>
    <property type="project" value="TreeGrafter"/>
</dbReference>
<evidence type="ECO:0000256" key="8">
    <source>
        <dbReference type="SAM" id="Phobius"/>
    </source>
</evidence>
<comment type="similarity">
    <text evidence="2">Belongs to the binding-protein-dependent transport system permease family. FecCD subfamily.</text>
</comment>
<evidence type="ECO:0000256" key="5">
    <source>
        <dbReference type="ARBA" id="ARBA00022692"/>
    </source>
</evidence>
<keyword evidence="6 8" id="KW-1133">Transmembrane helix</keyword>
<keyword evidence="4" id="KW-1003">Cell membrane</keyword>
<feature type="transmembrane region" description="Helical" evidence="8">
    <location>
        <begin position="304"/>
        <end position="325"/>
    </location>
</feature>
<organism evidence="9 10">
    <name type="scientific">Reinekea blandensis MED297</name>
    <dbReference type="NCBI Taxonomy" id="314283"/>
    <lineage>
        <taxon>Bacteria</taxon>
        <taxon>Pseudomonadati</taxon>
        <taxon>Pseudomonadota</taxon>
        <taxon>Gammaproteobacteria</taxon>
        <taxon>Oceanospirillales</taxon>
        <taxon>Saccharospirillaceae</taxon>
        <taxon>Reinekea</taxon>
    </lineage>
</organism>
<evidence type="ECO:0000256" key="1">
    <source>
        <dbReference type="ARBA" id="ARBA00004651"/>
    </source>
</evidence>
<dbReference type="InterPro" id="IPR037294">
    <property type="entry name" value="ABC_BtuC-like"/>
</dbReference>
<comment type="subcellular location">
    <subcellularLocation>
        <location evidence="1">Cell membrane</location>
        <topology evidence="1">Multi-pass membrane protein</topology>
    </subcellularLocation>
</comment>
<evidence type="ECO:0000313" key="9">
    <source>
        <dbReference type="EMBL" id="EAR09000.1"/>
    </source>
</evidence>
<dbReference type="STRING" id="314283.MED297_03887"/>
<dbReference type="Pfam" id="PF01032">
    <property type="entry name" value="FecCD"/>
    <property type="match status" value="1"/>
</dbReference>
<evidence type="ECO:0000256" key="2">
    <source>
        <dbReference type="ARBA" id="ARBA00007935"/>
    </source>
</evidence>
<protein>
    <submittedName>
        <fullName evidence="9">Putative iron ABC transporter permease component</fullName>
    </submittedName>
</protein>
<dbReference type="SUPFAM" id="SSF81345">
    <property type="entry name" value="ABC transporter involved in vitamin B12 uptake, BtuC"/>
    <property type="match status" value="1"/>
</dbReference>
<dbReference type="OrthoDB" id="9796260at2"/>
<feature type="transmembrane region" description="Helical" evidence="8">
    <location>
        <begin position="115"/>
        <end position="136"/>
    </location>
</feature>
<feature type="transmembrane region" description="Helical" evidence="8">
    <location>
        <begin position="252"/>
        <end position="271"/>
    </location>
</feature>
<dbReference type="HOGENOM" id="CLU_050494_0_0_6"/>
<dbReference type="GO" id="GO:0022857">
    <property type="term" value="F:transmembrane transporter activity"/>
    <property type="evidence" value="ECO:0007669"/>
    <property type="project" value="InterPro"/>
</dbReference>
<keyword evidence="5 8" id="KW-0812">Transmembrane</keyword>
<dbReference type="RefSeq" id="WP_008047594.1">
    <property type="nucleotide sequence ID" value="NZ_CH724154.1"/>
</dbReference>
<dbReference type="Gene3D" id="1.10.3470.10">
    <property type="entry name" value="ABC transporter involved in vitamin B12 uptake, BtuC"/>
    <property type="match status" value="1"/>
</dbReference>
<evidence type="ECO:0000256" key="3">
    <source>
        <dbReference type="ARBA" id="ARBA00022448"/>
    </source>
</evidence>
<evidence type="ECO:0000256" key="4">
    <source>
        <dbReference type="ARBA" id="ARBA00022475"/>
    </source>
</evidence>
<dbReference type="PANTHER" id="PTHR30472">
    <property type="entry name" value="FERRIC ENTEROBACTIN TRANSPORT SYSTEM PERMEASE PROTEIN"/>
    <property type="match status" value="1"/>
</dbReference>
<dbReference type="EMBL" id="AAOE01000014">
    <property type="protein sequence ID" value="EAR09000.1"/>
    <property type="molecule type" value="Genomic_DNA"/>
</dbReference>
<feature type="transmembrane region" description="Helical" evidence="8">
    <location>
        <begin position="278"/>
        <end position="298"/>
    </location>
</feature>
<feature type="transmembrane region" description="Helical" evidence="8">
    <location>
        <begin position="88"/>
        <end position="109"/>
    </location>
</feature>
<accession>A4BFY2</accession>
<dbReference type="CDD" id="cd06550">
    <property type="entry name" value="TM_ABC_iron-siderophores_like"/>
    <property type="match status" value="1"/>
</dbReference>
<evidence type="ECO:0000256" key="6">
    <source>
        <dbReference type="ARBA" id="ARBA00022989"/>
    </source>
</evidence>
<dbReference type="InterPro" id="IPR000522">
    <property type="entry name" value="ABC_transptr_permease_BtuC"/>
</dbReference>
<dbReference type="PANTHER" id="PTHR30472:SF19">
    <property type="entry name" value="PETROBACTIN IMPORT SYSTEM PERMEASE PROTEIN YCLO"/>
    <property type="match status" value="1"/>
</dbReference>
<sequence>MTEAVSRPRPLHWPTLTPGWRLALLLTLVVFAIALYLTWDIKASLAFTLKYRSKKLITLLLVGFSVSTATLLFQTLSQNRILTPGIMGFDALYVLIQSILVLTLGVIGFNTLNPYMKWGMETALMILAMLMMYRLLFRGNQQSLQFMMLAGIIFGVLFSSGSALVFRLLDPTQFGVLQDALFATFAAVDPILLQISFGVLAVTAVALWRTHARLDVMLLGQNSATSLGLNYNAMVLMILLLVAILVSLSTALVGPVSFFGLLVVHLAYRLAGSYQHRFLIPFAALLGMLTLVSGEFILQHLTNFSTRLSIIIEFFGGLFFLALIIRQGKA</sequence>
<feature type="transmembrane region" description="Helical" evidence="8">
    <location>
        <begin position="148"/>
        <end position="169"/>
    </location>
</feature>
<reference evidence="9 10" key="1">
    <citation type="submission" date="2006-02" db="EMBL/GenBank/DDBJ databases">
        <authorList>
            <person name="Pinhassi J."/>
            <person name="Pedros-Alio C."/>
            <person name="Ferriera S."/>
            <person name="Johnson J."/>
            <person name="Kravitz S."/>
            <person name="Halpern A."/>
            <person name="Remington K."/>
            <person name="Beeson K."/>
            <person name="Tran B."/>
            <person name="Rogers Y.-H."/>
            <person name="Friedman R."/>
            <person name="Venter J.C."/>
        </authorList>
    </citation>
    <scope>NUCLEOTIDE SEQUENCE [LARGE SCALE GENOMIC DNA]</scope>
    <source>
        <strain evidence="9 10">MED297</strain>
    </source>
</reference>
<evidence type="ECO:0000256" key="7">
    <source>
        <dbReference type="ARBA" id="ARBA00023136"/>
    </source>
</evidence>
<dbReference type="GO" id="GO:0005886">
    <property type="term" value="C:plasma membrane"/>
    <property type="evidence" value="ECO:0007669"/>
    <property type="project" value="UniProtKB-SubCell"/>
</dbReference>
<feature type="transmembrane region" description="Helical" evidence="8">
    <location>
        <begin position="20"/>
        <end position="37"/>
    </location>
</feature>
<feature type="transmembrane region" description="Helical" evidence="8">
    <location>
        <begin position="229"/>
        <end position="246"/>
    </location>
</feature>
<dbReference type="AlphaFoldDB" id="A4BFY2"/>
<keyword evidence="3" id="KW-0813">Transport</keyword>